<dbReference type="InterPro" id="IPR029024">
    <property type="entry name" value="TerB-like"/>
</dbReference>
<evidence type="ECO:0000259" key="1">
    <source>
        <dbReference type="Pfam" id="PF05099"/>
    </source>
</evidence>
<protein>
    <submittedName>
        <fullName evidence="2">Putative tellurite resistance protein B-like protein</fullName>
    </submittedName>
</protein>
<dbReference type="Proteomes" id="UP000238007">
    <property type="component" value="Unassembled WGS sequence"/>
</dbReference>
<sequence>MFEHLIALFRNHGDPAYTTPLPQADARHAMGALMVRAAKADQAYLFEEINMIDKVLAERNGLNPVEAAKMRAACENLEKEMPATDAIASILKDVISAEEKEATLLALWRVVFADGVKHEQEDLVLHQIEDVLGVPADRAKQLQMQSMQ</sequence>
<dbReference type="RefSeq" id="WP_106357958.1">
    <property type="nucleotide sequence ID" value="NZ_PVTP01000006.1"/>
</dbReference>
<dbReference type="Pfam" id="PF05099">
    <property type="entry name" value="TerB"/>
    <property type="match status" value="1"/>
</dbReference>
<evidence type="ECO:0000313" key="3">
    <source>
        <dbReference type="Proteomes" id="UP000238007"/>
    </source>
</evidence>
<evidence type="ECO:0000313" key="2">
    <source>
        <dbReference type="EMBL" id="PRY77350.1"/>
    </source>
</evidence>
<comment type="caution">
    <text evidence="2">The sequence shown here is derived from an EMBL/GenBank/DDBJ whole genome shotgun (WGS) entry which is preliminary data.</text>
</comment>
<dbReference type="SUPFAM" id="SSF158682">
    <property type="entry name" value="TerB-like"/>
    <property type="match status" value="1"/>
</dbReference>
<reference evidence="2 3" key="1">
    <citation type="submission" date="2018-03" db="EMBL/GenBank/DDBJ databases">
        <title>Genomic Encyclopedia of Archaeal and Bacterial Type Strains, Phase II (KMG-II): from individual species to whole genera.</title>
        <authorList>
            <person name="Goeker M."/>
        </authorList>
    </citation>
    <scope>NUCLEOTIDE SEQUENCE [LARGE SCALE GENOMIC DNA]</scope>
    <source>
        <strain evidence="2 3">DSM 101533</strain>
    </source>
</reference>
<dbReference type="OrthoDB" id="5402150at2"/>
<proteinExistence type="predicted"/>
<gene>
    <name evidence="2" type="ORF">CLV80_106195</name>
</gene>
<accession>A0A2T0VYK4</accession>
<name>A0A2T0VYK4_9RHOB</name>
<dbReference type="InterPro" id="IPR007791">
    <property type="entry name" value="DjlA_N"/>
</dbReference>
<dbReference type="EMBL" id="PVTP01000006">
    <property type="protein sequence ID" value="PRY77350.1"/>
    <property type="molecule type" value="Genomic_DNA"/>
</dbReference>
<organism evidence="2 3">
    <name type="scientific">Yoonia maritima</name>
    <dbReference type="NCBI Taxonomy" id="1435347"/>
    <lineage>
        <taxon>Bacteria</taxon>
        <taxon>Pseudomonadati</taxon>
        <taxon>Pseudomonadota</taxon>
        <taxon>Alphaproteobacteria</taxon>
        <taxon>Rhodobacterales</taxon>
        <taxon>Paracoccaceae</taxon>
        <taxon>Yoonia</taxon>
    </lineage>
</organism>
<keyword evidence="3" id="KW-1185">Reference proteome</keyword>
<feature type="domain" description="Co-chaperone DjlA N-terminal" evidence="1">
    <location>
        <begin position="28"/>
        <end position="141"/>
    </location>
</feature>
<dbReference type="Gene3D" id="1.10.3680.10">
    <property type="entry name" value="TerB-like"/>
    <property type="match status" value="1"/>
</dbReference>
<dbReference type="AlphaFoldDB" id="A0A2T0VYK4"/>
<dbReference type="CDD" id="cd07313">
    <property type="entry name" value="terB_like_2"/>
    <property type="match status" value="1"/>
</dbReference>